<name>A0AAD7ESN2_9AGAR</name>
<evidence type="ECO:0000256" key="5">
    <source>
        <dbReference type="ARBA" id="ARBA00023002"/>
    </source>
</evidence>
<evidence type="ECO:0000259" key="9">
    <source>
        <dbReference type="PROSITE" id="PS51405"/>
    </source>
</evidence>
<dbReference type="AlphaFoldDB" id="A0AAD7ESN2"/>
<evidence type="ECO:0000256" key="4">
    <source>
        <dbReference type="ARBA" id="ARBA00022723"/>
    </source>
</evidence>
<keyword evidence="4" id="KW-0479">Metal-binding</keyword>
<evidence type="ECO:0000256" key="1">
    <source>
        <dbReference type="ARBA" id="ARBA00001970"/>
    </source>
</evidence>
<dbReference type="Gene3D" id="1.10.489.10">
    <property type="entry name" value="Chloroperoxidase-like"/>
    <property type="match status" value="1"/>
</dbReference>
<keyword evidence="8" id="KW-1133">Transmembrane helix</keyword>
<feature type="domain" description="Heme haloperoxidase family profile" evidence="9">
    <location>
        <begin position="75"/>
        <end position="330"/>
    </location>
</feature>
<dbReference type="EMBL" id="JARIHO010000015">
    <property type="protein sequence ID" value="KAJ7349840.1"/>
    <property type="molecule type" value="Genomic_DNA"/>
</dbReference>
<keyword evidence="3" id="KW-0349">Heme</keyword>
<evidence type="ECO:0000256" key="6">
    <source>
        <dbReference type="ARBA" id="ARBA00023004"/>
    </source>
</evidence>
<organism evidence="10 11">
    <name type="scientific">Mycena albidolilacea</name>
    <dbReference type="NCBI Taxonomy" id="1033008"/>
    <lineage>
        <taxon>Eukaryota</taxon>
        <taxon>Fungi</taxon>
        <taxon>Dikarya</taxon>
        <taxon>Basidiomycota</taxon>
        <taxon>Agaricomycotina</taxon>
        <taxon>Agaricomycetes</taxon>
        <taxon>Agaricomycetidae</taxon>
        <taxon>Agaricales</taxon>
        <taxon>Marasmiineae</taxon>
        <taxon>Mycenaceae</taxon>
        <taxon>Mycena</taxon>
    </lineage>
</organism>
<dbReference type="PANTHER" id="PTHR33577:SF16">
    <property type="entry name" value="HEME HALOPEROXIDASE FAMILY PROFILE DOMAIN-CONTAINING PROTEIN"/>
    <property type="match status" value="1"/>
</dbReference>
<feature type="transmembrane region" description="Helical" evidence="8">
    <location>
        <begin position="43"/>
        <end position="64"/>
    </location>
</feature>
<dbReference type="InterPro" id="IPR000028">
    <property type="entry name" value="Chloroperoxidase"/>
</dbReference>
<dbReference type="PROSITE" id="PS51405">
    <property type="entry name" value="HEME_HALOPEROXIDASE"/>
    <property type="match status" value="1"/>
</dbReference>
<keyword evidence="8" id="KW-0472">Membrane</keyword>
<evidence type="ECO:0000313" key="10">
    <source>
        <dbReference type="EMBL" id="KAJ7349840.1"/>
    </source>
</evidence>
<reference evidence="10" key="1">
    <citation type="submission" date="2023-03" db="EMBL/GenBank/DDBJ databases">
        <title>Massive genome expansion in bonnet fungi (Mycena s.s.) driven by repeated elements and novel gene families across ecological guilds.</title>
        <authorList>
            <consortium name="Lawrence Berkeley National Laboratory"/>
            <person name="Harder C.B."/>
            <person name="Miyauchi S."/>
            <person name="Viragh M."/>
            <person name="Kuo A."/>
            <person name="Thoen E."/>
            <person name="Andreopoulos B."/>
            <person name="Lu D."/>
            <person name="Skrede I."/>
            <person name="Drula E."/>
            <person name="Henrissat B."/>
            <person name="Morin E."/>
            <person name="Kohler A."/>
            <person name="Barry K."/>
            <person name="LaButti K."/>
            <person name="Morin E."/>
            <person name="Salamov A."/>
            <person name="Lipzen A."/>
            <person name="Mereny Z."/>
            <person name="Hegedus B."/>
            <person name="Baldrian P."/>
            <person name="Stursova M."/>
            <person name="Weitz H."/>
            <person name="Taylor A."/>
            <person name="Grigoriev I.V."/>
            <person name="Nagy L.G."/>
            <person name="Martin F."/>
            <person name="Kauserud H."/>
        </authorList>
    </citation>
    <scope>NUCLEOTIDE SEQUENCE</scope>
    <source>
        <strain evidence="10">CBHHK002</strain>
    </source>
</reference>
<dbReference type="SUPFAM" id="SSF47571">
    <property type="entry name" value="Cloroperoxidase"/>
    <property type="match status" value="1"/>
</dbReference>
<dbReference type="GO" id="GO:0046872">
    <property type="term" value="F:metal ion binding"/>
    <property type="evidence" value="ECO:0007669"/>
    <property type="project" value="UniProtKB-KW"/>
</dbReference>
<keyword evidence="6" id="KW-0408">Iron</keyword>
<protein>
    <recommendedName>
        <fullName evidence="9">Heme haloperoxidase family profile domain-containing protein</fullName>
    </recommendedName>
</protein>
<sequence>MSPRKFGRLTIPIVYMAARLLVFVISPLSSSSAARPMISNPRALLTGILLGLTAFAQAFVLRNLTLSLDPRQMLDQHPFVPEGSNDLRGPCPGMNLLANHNYISHNGIANVDNSLTACLQAFNGGLDLCILVVSFGFAYAASPVDFPLLTYSIGGPPPRSGGPLGGITGTFTSRACHAVGLSGTHNQFESDSSATRCDLDECGDNHTVDLRAFKALLDLVESGDPTQTVDIIIQQHVNQRRHSIANNPYYFHGPVQMILSGATTLVTAPFFADYSEEHPDGYFTIDTLCSLFGVQRYPNGTPVLMPGGPRFPAGWRPRSTPVNLISDVVANLIKMWTAYPETIQIGGNLGTINSFFGLDISDFTNGVYTAASLIEGDNAACFVYQVSQQLMPAAVKNVEDTVYALLESTFDSAGGLFPSLVCPELAGVKTEMLEKYPGYTRSMN</sequence>
<evidence type="ECO:0000256" key="2">
    <source>
        <dbReference type="ARBA" id="ARBA00022559"/>
    </source>
</evidence>
<keyword evidence="5" id="KW-0560">Oxidoreductase</keyword>
<evidence type="ECO:0000313" key="11">
    <source>
        <dbReference type="Proteomes" id="UP001218218"/>
    </source>
</evidence>
<proteinExistence type="inferred from homology"/>
<comment type="cofactor">
    <cofactor evidence="1">
        <name>heme b</name>
        <dbReference type="ChEBI" id="CHEBI:60344"/>
    </cofactor>
</comment>
<dbReference type="Pfam" id="PF01328">
    <property type="entry name" value="Peroxidase_2"/>
    <property type="match status" value="1"/>
</dbReference>
<keyword evidence="11" id="KW-1185">Reference proteome</keyword>
<evidence type="ECO:0000256" key="3">
    <source>
        <dbReference type="ARBA" id="ARBA00022617"/>
    </source>
</evidence>
<dbReference type="Proteomes" id="UP001218218">
    <property type="component" value="Unassembled WGS sequence"/>
</dbReference>
<dbReference type="InterPro" id="IPR036851">
    <property type="entry name" value="Chloroperoxidase-like_sf"/>
</dbReference>
<dbReference type="PANTHER" id="PTHR33577">
    <property type="entry name" value="STERIGMATOCYSTIN BIOSYNTHESIS PEROXIDASE STCC-RELATED"/>
    <property type="match status" value="1"/>
</dbReference>
<comment type="similarity">
    <text evidence="7">Belongs to the chloroperoxidase family.</text>
</comment>
<comment type="caution">
    <text evidence="10">The sequence shown here is derived from an EMBL/GenBank/DDBJ whole genome shotgun (WGS) entry which is preliminary data.</text>
</comment>
<evidence type="ECO:0000256" key="7">
    <source>
        <dbReference type="ARBA" id="ARBA00025795"/>
    </source>
</evidence>
<keyword evidence="2" id="KW-0575">Peroxidase</keyword>
<dbReference type="GO" id="GO:0004601">
    <property type="term" value="F:peroxidase activity"/>
    <property type="evidence" value="ECO:0007669"/>
    <property type="project" value="UniProtKB-KW"/>
</dbReference>
<gene>
    <name evidence="10" type="ORF">DFH08DRAFT_935758</name>
</gene>
<keyword evidence="8" id="KW-0812">Transmembrane</keyword>
<evidence type="ECO:0000256" key="8">
    <source>
        <dbReference type="SAM" id="Phobius"/>
    </source>
</evidence>
<accession>A0AAD7ESN2</accession>